<comment type="caution">
    <text evidence="3">The sequence shown here is derived from an EMBL/GenBank/DDBJ whole genome shotgun (WGS) entry which is preliminary data.</text>
</comment>
<evidence type="ECO:0000313" key="3">
    <source>
        <dbReference type="EMBL" id="MBC8560361.1"/>
    </source>
</evidence>
<keyword evidence="2" id="KW-1133">Transmembrane helix</keyword>
<organism evidence="3 4">
    <name type="scientific">Fumia xinanensis</name>
    <dbReference type="NCBI Taxonomy" id="2763659"/>
    <lineage>
        <taxon>Bacteria</taxon>
        <taxon>Bacillati</taxon>
        <taxon>Bacillota</taxon>
        <taxon>Clostridia</taxon>
        <taxon>Eubacteriales</taxon>
        <taxon>Oscillospiraceae</taxon>
        <taxon>Fumia</taxon>
    </lineage>
</organism>
<dbReference type="RefSeq" id="WP_249295365.1">
    <property type="nucleotide sequence ID" value="NZ_JACRSV010000003.1"/>
</dbReference>
<accession>A0A926E305</accession>
<keyword evidence="2" id="KW-0812">Transmembrane</keyword>
<dbReference type="AlphaFoldDB" id="A0A926E305"/>
<evidence type="ECO:0000256" key="1">
    <source>
        <dbReference type="SAM" id="MobiDB-lite"/>
    </source>
</evidence>
<feature type="transmembrane region" description="Helical" evidence="2">
    <location>
        <begin position="132"/>
        <end position="151"/>
    </location>
</feature>
<dbReference type="EMBL" id="JACRSV010000003">
    <property type="protein sequence ID" value="MBC8560361.1"/>
    <property type="molecule type" value="Genomic_DNA"/>
</dbReference>
<keyword evidence="2" id="KW-0472">Membrane</keyword>
<gene>
    <name evidence="3" type="ORF">H8710_09840</name>
</gene>
<sequence>MSQQNGKLQEDMVSEEVETKASEVSTEEKTAAEALESNDGEAVREEKVVTAQGLDAEQYDVSKPWIDGEKVEEEDELHGIEIKYDLAGEEVKKALKVFQKKTIFKKNLIYTAVLVILFILYLQMLFKDPTSMVAKILAPLCVVVIAFIWYLPARHIKATAQAVELNNDTFRIEICSEGILLNEKNGQYLISYNKPTTKCIELKDIFVICVSQKQVFAIPKRCVPANQLDEVKRLLKEGLRDKYEVIDQ</sequence>
<keyword evidence="4" id="KW-1185">Reference proteome</keyword>
<feature type="compositionally biased region" description="Basic and acidic residues" evidence="1">
    <location>
        <begin position="17"/>
        <end position="31"/>
    </location>
</feature>
<feature type="region of interest" description="Disordered" evidence="1">
    <location>
        <begin position="1"/>
        <end position="44"/>
    </location>
</feature>
<name>A0A926E305_9FIRM</name>
<reference evidence="3" key="1">
    <citation type="submission" date="2020-08" db="EMBL/GenBank/DDBJ databases">
        <title>Genome public.</title>
        <authorList>
            <person name="Liu C."/>
            <person name="Sun Q."/>
        </authorList>
    </citation>
    <scope>NUCLEOTIDE SEQUENCE</scope>
    <source>
        <strain evidence="3">NSJ-33</strain>
    </source>
</reference>
<evidence type="ECO:0000313" key="4">
    <source>
        <dbReference type="Proteomes" id="UP000610760"/>
    </source>
</evidence>
<dbReference type="Proteomes" id="UP000610760">
    <property type="component" value="Unassembled WGS sequence"/>
</dbReference>
<evidence type="ECO:0000256" key="2">
    <source>
        <dbReference type="SAM" id="Phobius"/>
    </source>
</evidence>
<protein>
    <submittedName>
        <fullName evidence="3">YcxB family protein</fullName>
    </submittedName>
</protein>
<proteinExistence type="predicted"/>
<feature type="transmembrane region" description="Helical" evidence="2">
    <location>
        <begin position="108"/>
        <end position="126"/>
    </location>
</feature>